<dbReference type="InParanoid" id="A0A259TV96"/>
<reference evidence="4 5" key="1">
    <citation type="submission" date="2016-11" db="EMBL/GenBank/DDBJ databases">
        <title>Study of marine rhodopsin-containing bacteria.</title>
        <authorList>
            <person name="Yoshizawa S."/>
            <person name="Kumagai Y."/>
            <person name="Kogure K."/>
        </authorList>
    </citation>
    <scope>NUCLEOTIDE SEQUENCE [LARGE SCALE GENOMIC DNA]</scope>
    <source>
        <strain evidence="4 5">SG-29</strain>
    </source>
</reference>
<name>A0A259TV96_9BACT</name>
<gene>
    <name evidence="4" type="ORF">BSZ36_01015</name>
</gene>
<evidence type="ECO:0000256" key="2">
    <source>
        <dbReference type="SAM" id="Phobius"/>
    </source>
</evidence>
<proteinExistence type="predicted"/>
<feature type="transmembrane region" description="Helical" evidence="2">
    <location>
        <begin position="43"/>
        <end position="65"/>
    </location>
</feature>
<evidence type="ECO:0000313" key="4">
    <source>
        <dbReference type="EMBL" id="OZC01685.1"/>
    </source>
</evidence>
<feature type="compositionally biased region" description="Basic and acidic residues" evidence="1">
    <location>
        <begin position="128"/>
        <end position="137"/>
    </location>
</feature>
<dbReference type="EMBL" id="MQWB01000001">
    <property type="protein sequence ID" value="OZC01685.1"/>
    <property type="molecule type" value="Genomic_DNA"/>
</dbReference>
<dbReference type="OrthoDB" id="8965954at2"/>
<accession>A0A259TV96</accession>
<feature type="domain" description="2TM" evidence="3">
    <location>
        <begin position="6"/>
        <end position="80"/>
    </location>
</feature>
<dbReference type="RefSeq" id="WP_094545304.1">
    <property type="nucleotide sequence ID" value="NZ_MQWB01000001.1"/>
</dbReference>
<keyword evidence="5" id="KW-1185">Reference proteome</keyword>
<feature type="region of interest" description="Disordered" evidence="1">
    <location>
        <begin position="128"/>
        <end position="175"/>
    </location>
</feature>
<evidence type="ECO:0000256" key="1">
    <source>
        <dbReference type="SAM" id="MobiDB-lite"/>
    </source>
</evidence>
<feature type="transmembrane region" description="Helical" evidence="2">
    <location>
        <begin position="20"/>
        <end position="37"/>
    </location>
</feature>
<dbReference type="AlphaFoldDB" id="A0A259TV96"/>
<protein>
    <recommendedName>
        <fullName evidence="3">2TM domain-containing protein</fullName>
    </recommendedName>
</protein>
<dbReference type="Pfam" id="PF13239">
    <property type="entry name" value="2TM"/>
    <property type="match status" value="1"/>
</dbReference>
<organism evidence="4 5">
    <name type="scientific">Rubricoccus marinus</name>
    <dbReference type="NCBI Taxonomy" id="716817"/>
    <lineage>
        <taxon>Bacteria</taxon>
        <taxon>Pseudomonadati</taxon>
        <taxon>Rhodothermota</taxon>
        <taxon>Rhodothermia</taxon>
        <taxon>Rhodothermales</taxon>
        <taxon>Rubricoccaceae</taxon>
        <taxon>Rubricoccus</taxon>
    </lineage>
</organism>
<dbReference type="InterPro" id="IPR025698">
    <property type="entry name" value="2TM_dom"/>
</dbReference>
<dbReference type="Proteomes" id="UP000216446">
    <property type="component" value="Unassembled WGS sequence"/>
</dbReference>
<keyword evidence="2" id="KW-0812">Transmembrane</keyword>
<keyword evidence="2" id="KW-0472">Membrane</keyword>
<evidence type="ECO:0000313" key="5">
    <source>
        <dbReference type="Proteomes" id="UP000216446"/>
    </source>
</evidence>
<sequence>MTESAARKQAKREAAFYRNLASYVLVNAFLVALNLLTSPGNFWAVWPLLGWGIGIVSQAFGVFGNRASGGWQERRVQELMAAETSEARLRELLDESLDERAIPAGAPQDTARLQRRIEHLEAIVTSRDWDEIRRDPPESAVTPEASAAPRPPAPEAPLAGTPPLADLLDDESPED</sequence>
<feature type="non-terminal residue" evidence="4">
    <location>
        <position position="175"/>
    </location>
</feature>
<evidence type="ECO:0000259" key="3">
    <source>
        <dbReference type="Pfam" id="PF13239"/>
    </source>
</evidence>
<comment type="caution">
    <text evidence="4">The sequence shown here is derived from an EMBL/GenBank/DDBJ whole genome shotgun (WGS) entry which is preliminary data.</text>
</comment>
<keyword evidence="2" id="KW-1133">Transmembrane helix</keyword>